<dbReference type="Proteomes" id="UP000716004">
    <property type="component" value="Unassembled WGS sequence"/>
</dbReference>
<evidence type="ECO:0000313" key="3">
    <source>
        <dbReference type="EMBL" id="MBX8631998.1"/>
    </source>
</evidence>
<name>A0A8J7YPR1_9ARCH</name>
<dbReference type="EMBL" id="JAGVSJ010000012">
    <property type="protein sequence ID" value="MBX8631998.1"/>
    <property type="molecule type" value="Genomic_DNA"/>
</dbReference>
<evidence type="ECO:0000259" key="2">
    <source>
        <dbReference type="Pfam" id="PF00248"/>
    </source>
</evidence>
<dbReference type="PANTHER" id="PTHR43364:SF4">
    <property type="entry name" value="NAD(P)-LINKED OXIDOREDUCTASE SUPERFAMILY PROTEIN"/>
    <property type="match status" value="1"/>
</dbReference>
<comment type="caution">
    <text evidence="3">The sequence shown here is derived from an EMBL/GenBank/DDBJ whole genome shotgun (WGS) entry which is preliminary data.</text>
</comment>
<dbReference type="Gene3D" id="3.20.20.100">
    <property type="entry name" value="NADP-dependent oxidoreductase domain"/>
    <property type="match status" value="1"/>
</dbReference>
<proteinExistence type="predicted"/>
<dbReference type="AlphaFoldDB" id="A0A8J7YPR1"/>
<dbReference type="Pfam" id="PF00248">
    <property type="entry name" value="Aldo_ket_red"/>
    <property type="match status" value="1"/>
</dbReference>
<gene>
    <name evidence="3" type="ORF">J9259_05720</name>
</gene>
<dbReference type="SUPFAM" id="SSF51430">
    <property type="entry name" value="NAD(P)-linked oxidoreductase"/>
    <property type="match status" value="1"/>
</dbReference>
<sequence length="331" mass="37258">MKTAPFGNSGIVTSRIVYGTWYLPHEDRQDERGLYPVDRKKAVAIIDRAFESGIRCFDTADVYRGVYYRASDKPGFENIGQSERILGEALKKLDREEYVIVTKVTGRTGPLENDAGHGRKHIRSAVSRSLERLQTDYIDFYLLHAPDPGTSLENAARSMNLLIEDGSILHYGVSNFRPDEVEEMFSVCRECGLEPPSVMQDVYNLINREFESSKLRIVEKHGMAAMIYSPLAQGVLAGRHSTGGGIPRSRYEKLFSEKVQSLASSPEIERVKRIGERRSVPMSQVALAWLLRKSERIFPIVGATEESQIAECSMSTEVELSDDEMKELEGK</sequence>
<dbReference type="InterPro" id="IPR023210">
    <property type="entry name" value="NADP_OxRdtase_dom"/>
</dbReference>
<evidence type="ECO:0000256" key="1">
    <source>
        <dbReference type="ARBA" id="ARBA00023002"/>
    </source>
</evidence>
<protein>
    <submittedName>
        <fullName evidence="3">Aldo/keto reductase</fullName>
    </submittedName>
</protein>
<dbReference type="InterPro" id="IPR050523">
    <property type="entry name" value="AKR_Detox_Biosynth"/>
</dbReference>
<organism evidence="3 4">
    <name type="scientific">Candidatus Sysuiplasma superficiale</name>
    <dbReference type="NCBI Taxonomy" id="2823368"/>
    <lineage>
        <taxon>Archaea</taxon>
        <taxon>Methanobacteriati</taxon>
        <taxon>Thermoplasmatota</taxon>
        <taxon>Thermoplasmata</taxon>
        <taxon>Candidatus Sysuiplasmatales</taxon>
        <taxon>Candidatus Sysuiplasmataceae</taxon>
        <taxon>Candidatus Sysuiplasma</taxon>
    </lineage>
</organism>
<dbReference type="PANTHER" id="PTHR43364">
    <property type="entry name" value="NADH-SPECIFIC METHYLGLYOXAL REDUCTASE-RELATED"/>
    <property type="match status" value="1"/>
</dbReference>
<accession>A0A8J7YPR1</accession>
<evidence type="ECO:0000313" key="4">
    <source>
        <dbReference type="Proteomes" id="UP000716004"/>
    </source>
</evidence>
<feature type="domain" description="NADP-dependent oxidoreductase" evidence="2">
    <location>
        <begin position="15"/>
        <end position="329"/>
    </location>
</feature>
<reference evidence="3" key="1">
    <citation type="submission" date="2021-04" db="EMBL/GenBank/DDBJ databases">
        <title>Genomic insights into ecological role and evolution of a novel Thermoplasmata order Candidatus Sysuiplasmatales.</title>
        <authorList>
            <person name="Yuan Y."/>
        </authorList>
    </citation>
    <scope>NUCLEOTIDE SEQUENCE</scope>
    <source>
        <strain evidence="3">YP2-bin.285</strain>
    </source>
</reference>
<dbReference type="InterPro" id="IPR036812">
    <property type="entry name" value="NAD(P)_OxRdtase_dom_sf"/>
</dbReference>
<dbReference type="GO" id="GO:0016491">
    <property type="term" value="F:oxidoreductase activity"/>
    <property type="evidence" value="ECO:0007669"/>
    <property type="project" value="UniProtKB-KW"/>
</dbReference>
<keyword evidence="1" id="KW-0560">Oxidoreductase</keyword>